<evidence type="ECO:0000313" key="2">
    <source>
        <dbReference type="EMBL" id="SFL30542.1"/>
    </source>
</evidence>
<dbReference type="AlphaFoldDB" id="A0A1I4GKH4"/>
<protein>
    <submittedName>
        <fullName evidence="2">Uncharacterized protein</fullName>
    </submittedName>
</protein>
<dbReference type="OrthoDB" id="7838190at2"/>
<proteinExistence type="predicted"/>
<feature type="transmembrane region" description="Helical" evidence="1">
    <location>
        <begin position="75"/>
        <end position="94"/>
    </location>
</feature>
<dbReference type="RefSeq" id="WP_139216236.1">
    <property type="nucleotide sequence ID" value="NZ_FOSZ01000009.1"/>
</dbReference>
<accession>A0A1I4GKH4</accession>
<name>A0A1I4GKH4_9RHOB</name>
<keyword evidence="1" id="KW-1133">Transmembrane helix</keyword>
<dbReference type="EMBL" id="FOSZ01000009">
    <property type="protein sequence ID" value="SFL30542.1"/>
    <property type="molecule type" value="Genomic_DNA"/>
</dbReference>
<keyword evidence="1" id="KW-0472">Membrane</keyword>
<dbReference type="Proteomes" id="UP000198851">
    <property type="component" value="Unassembled WGS sequence"/>
</dbReference>
<sequence length="189" mass="21188">MNAMNRLGTLGADNWHSLNAEPVEAGYSFKETKGRFRHSDRNEMLLRFVGLTLVMGALVQWALPNVTVVGDESTSKALISISCSIIGMATYHFAVRGHRSEIHFDPSKGEIIVSALSRQDRQKGAQRIHLSRVKSIYVRRSDMPAGQAALRIRLKDRSNEITAIRGDHDEIELAHGLLCRDIRMAKKRP</sequence>
<gene>
    <name evidence="2" type="ORF">SAMN04488036_10934</name>
</gene>
<evidence type="ECO:0000256" key="1">
    <source>
        <dbReference type="SAM" id="Phobius"/>
    </source>
</evidence>
<evidence type="ECO:0000313" key="3">
    <source>
        <dbReference type="Proteomes" id="UP000198851"/>
    </source>
</evidence>
<feature type="transmembrane region" description="Helical" evidence="1">
    <location>
        <begin position="44"/>
        <end position="63"/>
    </location>
</feature>
<reference evidence="3" key="1">
    <citation type="submission" date="2016-10" db="EMBL/GenBank/DDBJ databases">
        <authorList>
            <person name="Varghese N."/>
            <person name="Submissions S."/>
        </authorList>
    </citation>
    <scope>NUCLEOTIDE SEQUENCE [LARGE SCALE GENOMIC DNA]</scope>
    <source>
        <strain evidence="3">DSM 28453</strain>
    </source>
</reference>
<organism evidence="2 3">
    <name type="scientific">Shimia haliotis</name>
    <dbReference type="NCBI Taxonomy" id="1280847"/>
    <lineage>
        <taxon>Bacteria</taxon>
        <taxon>Pseudomonadati</taxon>
        <taxon>Pseudomonadota</taxon>
        <taxon>Alphaproteobacteria</taxon>
        <taxon>Rhodobacterales</taxon>
        <taxon>Roseobacteraceae</taxon>
    </lineage>
</organism>
<keyword evidence="1" id="KW-0812">Transmembrane</keyword>
<keyword evidence="3" id="KW-1185">Reference proteome</keyword>